<reference evidence="1 2" key="1">
    <citation type="journal article" date="2018" name="Int. J. Syst. Evol. Microbiol.">
        <title>Micromonospora globbae sp. nov., an endophytic actinomycete isolated from roots of Globba winitii C. H. Wright.</title>
        <authorList>
            <person name="Kuncharoen N."/>
            <person name="Pittayakhajonwut P."/>
            <person name="Tanasupawat S."/>
        </authorList>
    </citation>
    <scope>NUCLEOTIDE SEQUENCE [LARGE SCALE GENOMIC DNA]</scope>
    <source>
        <strain evidence="1 2">WPS1-2</strain>
    </source>
</reference>
<dbReference type="Proteomes" id="UP000285744">
    <property type="component" value="Unassembled WGS sequence"/>
</dbReference>
<name>A0A420EVJ9_9ACTN</name>
<gene>
    <name evidence="1" type="ORF">D7I43_24510</name>
</gene>
<evidence type="ECO:0000313" key="2">
    <source>
        <dbReference type="Proteomes" id="UP000285744"/>
    </source>
</evidence>
<protein>
    <recommendedName>
        <fullName evidence="3">Flavin reductase</fullName>
    </recommendedName>
</protein>
<accession>A0A420EVJ9</accession>
<dbReference type="AlphaFoldDB" id="A0A420EVJ9"/>
<dbReference type="OrthoDB" id="3393036at2"/>
<dbReference type="EMBL" id="RAQQ01000020">
    <property type="protein sequence ID" value="RKF24765.1"/>
    <property type="molecule type" value="Genomic_DNA"/>
</dbReference>
<sequence length="90" mass="10090">MNGDVPRPQAGSEDHLPVTPGWTCGTCGAEWPCATKRRRLLEEYRRDRAALGVYLASCLAAASDELRRVPVSVLQQRFTGWLPRPPRHSF</sequence>
<evidence type="ECO:0000313" key="1">
    <source>
        <dbReference type="EMBL" id="RKF24765.1"/>
    </source>
</evidence>
<comment type="caution">
    <text evidence="1">The sequence shown here is derived from an EMBL/GenBank/DDBJ whole genome shotgun (WGS) entry which is preliminary data.</text>
</comment>
<proteinExistence type="predicted"/>
<evidence type="ECO:0008006" key="3">
    <source>
        <dbReference type="Google" id="ProtNLM"/>
    </source>
</evidence>
<organism evidence="1 2">
    <name type="scientific">Micromonospora globbae</name>
    <dbReference type="NCBI Taxonomy" id="1894969"/>
    <lineage>
        <taxon>Bacteria</taxon>
        <taxon>Bacillati</taxon>
        <taxon>Actinomycetota</taxon>
        <taxon>Actinomycetes</taxon>
        <taxon>Micromonosporales</taxon>
        <taxon>Micromonosporaceae</taxon>
        <taxon>Micromonospora</taxon>
    </lineage>
</organism>